<keyword evidence="1" id="KW-0732">Signal</keyword>
<gene>
    <name evidence="2" type="ordered locus">cce_2542</name>
</gene>
<dbReference type="EMBL" id="CP000806">
    <property type="protein sequence ID" value="ACB51890.1"/>
    <property type="molecule type" value="Genomic_DNA"/>
</dbReference>
<evidence type="ECO:0000256" key="1">
    <source>
        <dbReference type="ARBA" id="ARBA00022729"/>
    </source>
</evidence>
<dbReference type="Gene3D" id="2.60.40.2030">
    <property type="match status" value="1"/>
</dbReference>
<evidence type="ECO:0008006" key="4">
    <source>
        <dbReference type="Google" id="ProtNLM"/>
    </source>
</evidence>
<dbReference type="InterPro" id="IPR059226">
    <property type="entry name" value="Choice_anch_Q_dom"/>
</dbReference>
<dbReference type="GO" id="GO:0005509">
    <property type="term" value="F:calcium ion binding"/>
    <property type="evidence" value="ECO:0007669"/>
    <property type="project" value="InterPro"/>
</dbReference>
<dbReference type="InterPro" id="IPR012334">
    <property type="entry name" value="Pectin_lyas_fold"/>
</dbReference>
<dbReference type="InterPro" id="IPR001343">
    <property type="entry name" value="Hemolysn_Ca-bd"/>
</dbReference>
<dbReference type="OrthoDB" id="487391at2"/>
<dbReference type="SUPFAM" id="SSF69318">
    <property type="entry name" value="Integrin alpha N-terminal domain"/>
    <property type="match status" value="1"/>
</dbReference>
<dbReference type="InterPro" id="IPR018511">
    <property type="entry name" value="Hemolysin-typ_Ca-bd_CS"/>
</dbReference>
<dbReference type="InterPro" id="IPR038081">
    <property type="entry name" value="CalX-like_sf"/>
</dbReference>
<name>B1WSA4_CROS5</name>
<dbReference type="eggNOG" id="COG3210">
    <property type="taxonomic scope" value="Bacteria"/>
</dbReference>
<dbReference type="Pfam" id="PF00353">
    <property type="entry name" value="HemolysinCabind"/>
    <property type="match status" value="2"/>
</dbReference>
<dbReference type="NCBIfam" id="NF041518">
    <property type="entry name" value="choice_anch_Q"/>
    <property type="match status" value="3"/>
</dbReference>
<dbReference type="RefSeq" id="WP_009544767.1">
    <property type="nucleotide sequence ID" value="NC_010546.1"/>
</dbReference>
<evidence type="ECO:0000313" key="2">
    <source>
        <dbReference type="EMBL" id="ACB51890.1"/>
    </source>
</evidence>
<dbReference type="InterPro" id="IPR013517">
    <property type="entry name" value="FG-GAP"/>
</dbReference>
<dbReference type="STRING" id="43989.cce_2542"/>
<sequence>MATFLVTTLIDENDGGFGGTGLSLREAIILANSNNDAENTITLLPSIHTLSLAGIFENASETGDLDILSGGMGKVLNIVGTNANQTIIDAQGSDRIFEVHSGATLNLSGVTLTGGVIRADLGNGGIAEIINQDEIFEDLGGGAILIQENGSLNLDNSTIFNNLTELNGSFTLFGNSTTPDPGGGGINNRGTTIIRNSTILGNTASLVDFGGGISNQGTLNISNSTISGNTTAFNENGGIFNRGVATIANSTFSGNTGGIENFGNFATLTLSNSIVANSIQGEDIKTNNGQITTEGVNLIEDGSLTGVNIINADPRLAPLANNGGFTQTHGLLFDSPAINASDSGLDTDQRGVSRPQGSAFDLGAFEFNQPNLVVDTLNDEFDGDLSVGDVSLREALFFTPNNGMINFASELSGGTITLALGQLTINRSLNIVGLGANNLTIDANNNSRVFNIDNNNNLSQILVRLEGLTITGGNVTGLGGGILNRENLTVVNSHITENVALGSTTGTGEGGGINNDGGMLRVENSTLSNNRSTRFSGAIDNDRGTATILNSTISGNSSNLFGGIATNQGTTTISNSTITNNDGNGSGNGLFNGSGSTTTLTSSIVAGNGNNSDVGSLVSFTSGGNNLIGNGTGATGFTHGVNGDVVGTSENPINPKLGELRDNGGSTPTHDLLTRSLAFNNGSNPLNLSNDQRGIDREIGQTDIGAVEDNSVIFVTNTNDNGVGSLRQAIINANARNGTDIILFADNLAGATINLTSGGLNITDDIYIQGLGANQLKINGNNSFRIFNINDGNNSQNLAVIVEGLTLENGRSNNGGAIFNRENLTLLNTALNNNVATRNGAGIFNQGNLSLFNSTLANNQASNLGGGIFNGNGTIKLINTTLSGNSAINDGGAILSNRGTVELLNATIANNTANNIGGVASRNGATIRVGNSLIATNNGNTNDRDIGGSGFSSLGHNLIGNGNNTAGFSNGVKGDLVGSSSNVLAPLIAPLADNGGETLTHALILGSRAINGGNAAILPSDSEDLDQDGNLIESLPLDQREFARIQNDFLDIGALESNLDNRSLVSLQATNTTIAENSQEIAIYTLTRTNPFEALTVNLSLDPVNTAVFNEDYTLVLNGVEIAPINGNFSLTFAQGETTLTLNLIPINETLSEDSESITLNLASSSQYLIDSANNTATVTITDTDVATGTPVTAPPLHTVDVGFNSIPTFIDENNDGDLDFFVGAGDGTVAVAHNQGSATDPDFANPIIIRDVGNDSAPTFADIDGDGDQDLFVGDTFGRIHYYRNRGSVNGASFDPPVINPFGIGGNGGLAKPDLADIDGDGDHDLFVGNATGNILFYRNTGTRTNPIFTRSNDNPFGLVAVVGSAAPHFVDVGNDGDFDAFIGASDGITRYFENIGTPTNPNFIEGSLSLPAVDNNATPFLADINGDGLLDGFIGSDNGTIRFVNGVVQGGNYPVPVYLGDGTIILGGFRGVGTENNPILNSNIVDELHFFGEGLTADNLLLTQEGEDLRVHFESIQETEVILRSFDLENFDNLGNGIGNILFDGEIEIQDSFDVFDSNSRQNRVFNRNTVTFLNDLDNKVRGFHNSDDVINAQGGNDLIRGLSGDDLLRGGGGNDTLIGNRGDDILVGGVGSDVLLGGRGEDIFRFGDDIFQDGLSDRDVIRGFQRGDSFDFSEYLQVGGQISFTRHQRTLMVNLSNEDSVIVRGDLDAAEQELLTLSAPISVVV</sequence>
<dbReference type="Pfam" id="PF13517">
    <property type="entry name" value="FG-GAP_3"/>
    <property type="match status" value="1"/>
</dbReference>
<dbReference type="PRINTS" id="PR00313">
    <property type="entry name" value="CABNDNGRPT"/>
</dbReference>
<dbReference type="SUPFAM" id="SSF51126">
    <property type="entry name" value="Pectin lyase-like"/>
    <property type="match status" value="3"/>
</dbReference>
<dbReference type="InterPro" id="IPR011049">
    <property type="entry name" value="Serralysin-like_metalloprot_C"/>
</dbReference>
<dbReference type="SUPFAM" id="SSF141072">
    <property type="entry name" value="CalX-like"/>
    <property type="match status" value="1"/>
</dbReference>
<organism evidence="2 3">
    <name type="scientific">Crocosphaera subtropica (strain ATCC 51142 / BH68)</name>
    <name type="common">Cyanothece sp. (strain ATCC 51142)</name>
    <dbReference type="NCBI Taxonomy" id="43989"/>
    <lineage>
        <taxon>Bacteria</taxon>
        <taxon>Bacillati</taxon>
        <taxon>Cyanobacteriota</taxon>
        <taxon>Cyanophyceae</taxon>
        <taxon>Oscillatoriophycideae</taxon>
        <taxon>Chroococcales</taxon>
        <taxon>Aphanothecaceae</taxon>
        <taxon>Crocosphaera</taxon>
        <taxon>Crocosphaera subtropica</taxon>
    </lineage>
</organism>
<dbReference type="InterPro" id="IPR028994">
    <property type="entry name" value="Integrin_alpha_N"/>
</dbReference>
<dbReference type="InterPro" id="IPR011050">
    <property type="entry name" value="Pectin_lyase_fold/virulence"/>
</dbReference>
<dbReference type="Gene3D" id="2.160.20.10">
    <property type="entry name" value="Single-stranded right-handed beta-helix, Pectin lyase-like"/>
    <property type="match status" value="1"/>
</dbReference>
<dbReference type="InterPro" id="IPR006626">
    <property type="entry name" value="PbH1"/>
</dbReference>
<accession>B1WSA4</accession>
<keyword evidence="3" id="KW-1185">Reference proteome</keyword>
<dbReference type="KEGG" id="cyt:cce_2542"/>
<dbReference type="PROSITE" id="PS00330">
    <property type="entry name" value="HEMOLYSIN_CALCIUM"/>
    <property type="match status" value="2"/>
</dbReference>
<dbReference type="eggNOG" id="COG2931">
    <property type="taxonomic scope" value="Bacteria"/>
</dbReference>
<dbReference type="SUPFAM" id="SSF51120">
    <property type="entry name" value="beta-Roll"/>
    <property type="match status" value="1"/>
</dbReference>
<dbReference type="HOGENOM" id="CLU_240052_0_0_3"/>
<evidence type="ECO:0000313" key="3">
    <source>
        <dbReference type="Proteomes" id="UP000001203"/>
    </source>
</evidence>
<protein>
    <recommendedName>
        <fullName evidence="4">Calx-beta domain-containing protein</fullName>
    </recommendedName>
</protein>
<dbReference type="SMART" id="SM00710">
    <property type="entry name" value="PbH1"/>
    <property type="match status" value="10"/>
</dbReference>
<reference evidence="2 3" key="1">
    <citation type="journal article" date="2008" name="Proc. Natl. Acad. Sci. U.S.A.">
        <title>The genome of Cyanothece 51142, a unicellular diazotrophic cyanobacterium important in the marine nitrogen cycle.</title>
        <authorList>
            <person name="Welsh E.A."/>
            <person name="Liberton M."/>
            <person name="Stoeckel J."/>
            <person name="Loh T."/>
            <person name="Elvitigala T."/>
            <person name="Wang C."/>
            <person name="Wollam A."/>
            <person name="Fulton R.S."/>
            <person name="Clifton S.W."/>
            <person name="Jacobs J.M."/>
            <person name="Aurora R."/>
            <person name="Ghosh B.K."/>
            <person name="Sherman L.A."/>
            <person name="Smith R.D."/>
            <person name="Wilson R.K."/>
            <person name="Pakrasi H.B."/>
        </authorList>
    </citation>
    <scope>NUCLEOTIDE SEQUENCE [LARGE SCALE GENOMIC DNA]</scope>
    <source>
        <strain evidence="3">ATCC 51142 / BH68</strain>
    </source>
</reference>
<proteinExistence type="predicted"/>
<dbReference type="Proteomes" id="UP000001203">
    <property type="component" value="Chromosome circular"/>
</dbReference>